<feature type="non-terminal residue" evidence="5">
    <location>
        <position position="441"/>
    </location>
</feature>
<keyword evidence="2" id="KW-0808">Transferase</keyword>
<evidence type="ECO:0000313" key="5">
    <source>
        <dbReference type="EMBL" id="HEB95293.1"/>
    </source>
</evidence>
<dbReference type="InterPro" id="IPR012893">
    <property type="entry name" value="HipA-like_C"/>
</dbReference>
<comment type="caution">
    <text evidence="5">The sequence shown here is derived from an EMBL/GenBank/DDBJ whole genome shotgun (WGS) entry which is preliminary data.</text>
</comment>
<protein>
    <submittedName>
        <fullName evidence="5">Type II toxin-antitoxin system HipA family toxin</fullName>
    </submittedName>
</protein>
<sequence length="441" mass="48648">MSRNRHAVIWTRVGGTPEKMGDLVAGGDRISFTYTDAYLASGLPGFCLLGDGSIWGRDSVVYPVSERIPVFPRLLSLLPGHNPRNLQRRHYLDILRARLGREPPPGPETEWQLLLLGGHGGIGHVDVFADDRAAADWYRREGRPAAPSSPTGDSRSQLWRMLRREVLDQNLDFDAAVVEQLLGPTPSVGGMIPKLLVAIDPDRTDASFFPPGSPGLVDVVLKIEPPEYPGLLDLEALCLRLHREAGFEVPEHWRIDGDDLRFLAVERFDRDADGRPLPMESLFSVIATGDHRFRETGDLLLDELGDVIARLGQVAVLPSDTAELLYRRILLALLTGNGDLHLDNLSLLGGLDDCRLAPVYDPAPMRAWPRHDLVSAIPFDPAGHPDHGAFFIALGSRFGLEREAVQRCVRESLAATAGYVDRVQALERVPRAQRQRLAGIA</sequence>
<proteinExistence type="inferred from homology"/>
<dbReference type="GO" id="GO:0004674">
    <property type="term" value="F:protein serine/threonine kinase activity"/>
    <property type="evidence" value="ECO:0007669"/>
    <property type="project" value="TreeGrafter"/>
</dbReference>
<feature type="domain" description="HipA-like C-terminal" evidence="4">
    <location>
        <begin position="187"/>
        <end position="414"/>
    </location>
</feature>
<dbReference type="Proteomes" id="UP000886251">
    <property type="component" value="Unassembled WGS sequence"/>
</dbReference>
<dbReference type="GO" id="GO:0005829">
    <property type="term" value="C:cytosol"/>
    <property type="evidence" value="ECO:0007669"/>
    <property type="project" value="TreeGrafter"/>
</dbReference>
<comment type="similarity">
    <text evidence="1">Belongs to the HipA Ser/Thr kinase family.</text>
</comment>
<dbReference type="InterPro" id="IPR052028">
    <property type="entry name" value="HipA_Ser/Thr_kinase"/>
</dbReference>
<gene>
    <name evidence="5" type="ORF">ENI96_02540</name>
</gene>
<dbReference type="PANTHER" id="PTHR37419">
    <property type="entry name" value="SERINE/THREONINE-PROTEIN KINASE TOXIN HIPA"/>
    <property type="match status" value="1"/>
</dbReference>
<accession>A0A831RKX3</accession>
<name>A0A831RKX3_9GAMM</name>
<evidence type="ECO:0000256" key="2">
    <source>
        <dbReference type="ARBA" id="ARBA00022679"/>
    </source>
</evidence>
<keyword evidence="3" id="KW-0418">Kinase</keyword>
<evidence type="ECO:0000256" key="3">
    <source>
        <dbReference type="ARBA" id="ARBA00022777"/>
    </source>
</evidence>
<organism evidence="5">
    <name type="scientific">Sedimenticola thiotaurini</name>
    <dbReference type="NCBI Taxonomy" id="1543721"/>
    <lineage>
        <taxon>Bacteria</taxon>
        <taxon>Pseudomonadati</taxon>
        <taxon>Pseudomonadota</taxon>
        <taxon>Gammaproteobacteria</taxon>
        <taxon>Chromatiales</taxon>
        <taxon>Sedimenticolaceae</taxon>
        <taxon>Sedimenticola</taxon>
    </lineage>
</organism>
<evidence type="ECO:0000256" key="1">
    <source>
        <dbReference type="ARBA" id="ARBA00010164"/>
    </source>
</evidence>
<dbReference type="AlphaFoldDB" id="A0A831RKX3"/>
<reference evidence="5" key="1">
    <citation type="journal article" date="2020" name="mSystems">
        <title>Genome- and Community-Level Interaction Insights into Carbon Utilization and Element Cycling Functions of Hydrothermarchaeota in Hydrothermal Sediment.</title>
        <authorList>
            <person name="Zhou Z."/>
            <person name="Liu Y."/>
            <person name="Xu W."/>
            <person name="Pan J."/>
            <person name="Luo Z.H."/>
            <person name="Li M."/>
        </authorList>
    </citation>
    <scope>NUCLEOTIDE SEQUENCE [LARGE SCALE GENOMIC DNA]</scope>
    <source>
        <strain evidence="5">HyVt-443</strain>
    </source>
</reference>
<dbReference type="Pfam" id="PF07804">
    <property type="entry name" value="HipA_C"/>
    <property type="match status" value="1"/>
</dbReference>
<dbReference type="EMBL" id="DRKP01000029">
    <property type="protein sequence ID" value="HEB95293.1"/>
    <property type="molecule type" value="Genomic_DNA"/>
</dbReference>
<evidence type="ECO:0000259" key="4">
    <source>
        <dbReference type="Pfam" id="PF07804"/>
    </source>
</evidence>